<dbReference type="RefSeq" id="WP_200353865.1">
    <property type="nucleotide sequence ID" value="NZ_JAENIL010000003.1"/>
</dbReference>
<keyword evidence="7 9" id="KW-0472">Membrane</keyword>
<dbReference type="InterPro" id="IPR036388">
    <property type="entry name" value="WH-like_DNA-bd_sf"/>
</dbReference>
<evidence type="ECO:0000256" key="8">
    <source>
        <dbReference type="RuleBase" id="RU003943"/>
    </source>
</evidence>
<dbReference type="InterPro" id="IPR036421">
    <property type="entry name" value="Fe_dep_repressor_sf"/>
</dbReference>
<keyword evidence="6 9" id="KW-1133">Transmembrane helix</keyword>
<dbReference type="InterPro" id="IPR001626">
    <property type="entry name" value="ABC_TroCD"/>
</dbReference>
<dbReference type="PANTHER" id="PTHR30477">
    <property type="entry name" value="ABC-TRANSPORTER METAL-BINDING PROTEIN"/>
    <property type="match status" value="1"/>
</dbReference>
<feature type="transmembrane region" description="Helical" evidence="9">
    <location>
        <begin position="280"/>
        <end position="301"/>
    </location>
</feature>
<dbReference type="SUPFAM" id="SSF81345">
    <property type="entry name" value="ABC transporter involved in vitamin B12 uptake, BtuC"/>
    <property type="match status" value="1"/>
</dbReference>
<feature type="transmembrane region" description="Helical" evidence="9">
    <location>
        <begin position="253"/>
        <end position="273"/>
    </location>
</feature>
<comment type="caution">
    <text evidence="11">The sequence shown here is derived from an EMBL/GenBank/DDBJ whole genome shotgun (WGS) entry which is preliminary data.</text>
</comment>
<evidence type="ECO:0000313" key="12">
    <source>
        <dbReference type="Proteomes" id="UP000617628"/>
    </source>
</evidence>
<feature type="transmembrane region" description="Helical" evidence="9">
    <location>
        <begin position="194"/>
        <end position="212"/>
    </location>
</feature>
<evidence type="ECO:0000256" key="1">
    <source>
        <dbReference type="ARBA" id="ARBA00004651"/>
    </source>
</evidence>
<dbReference type="Gene3D" id="1.10.3470.10">
    <property type="entry name" value="ABC transporter involved in vitamin B12 uptake, BtuC"/>
    <property type="match status" value="1"/>
</dbReference>
<organism evidence="11 12">
    <name type="scientific">Pelagicoccus mobilis</name>
    <dbReference type="NCBI Taxonomy" id="415221"/>
    <lineage>
        <taxon>Bacteria</taxon>
        <taxon>Pseudomonadati</taxon>
        <taxon>Verrucomicrobiota</taxon>
        <taxon>Opitutia</taxon>
        <taxon>Puniceicoccales</taxon>
        <taxon>Pelagicoccaceae</taxon>
        <taxon>Pelagicoccus</taxon>
    </lineage>
</organism>
<feature type="transmembrane region" description="Helical" evidence="9">
    <location>
        <begin position="91"/>
        <end position="111"/>
    </location>
</feature>
<dbReference type="Pfam" id="PF02742">
    <property type="entry name" value="Fe_dep_repr_C"/>
    <property type="match status" value="1"/>
</dbReference>
<dbReference type="EMBL" id="JAENIL010000003">
    <property type="protein sequence ID" value="MBK1875646.1"/>
    <property type="molecule type" value="Genomic_DNA"/>
</dbReference>
<feature type="transmembrane region" description="Helical" evidence="9">
    <location>
        <begin position="224"/>
        <end position="247"/>
    </location>
</feature>
<dbReference type="GO" id="GO:0071281">
    <property type="term" value="P:cellular response to iron ion"/>
    <property type="evidence" value="ECO:0007669"/>
    <property type="project" value="UniProtKB-ARBA"/>
</dbReference>
<dbReference type="Gene3D" id="1.10.10.10">
    <property type="entry name" value="Winged helix-like DNA-binding domain superfamily/Winged helix DNA-binding domain"/>
    <property type="match status" value="1"/>
</dbReference>
<dbReference type="GO" id="GO:0043190">
    <property type="term" value="C:ATP-binding cassette (ABC) transporter complex"/>
    <property type="evidence" value="ECO:0007669"/>
    <property type="project" value="InterPro"/>
</dbReference>
<evidence type="ECO:0000259" key="10">
    <source>
        <dbReference type="Pfam" id="PF02742"/>
    </source>
</evidence>
<dbReference type="PANTHER" id="PTHR30477:SF3">
    <property type="entry name" value="METAL TRANSPORT SYSTEM MEMBRANE PROTEIN CT_069-RELATED"/>
    <property type="match status" value="1"/>
</dbReference>
<evidence type="ECO:0000313" key="11">
    <source>
        <dbReference type="EMBL" id="MBK1875646.1"/>
    </source>
</evidence>
<dbReference type="GO" id="GO:0003700">
    <property type="term" value="F:DNA-binding transcription factor activity"/>
    <property type="evidence" value="ECO:0007669"/>
    <property type="project" value="InterPro"/>
</dbReference>
<feature type="transmembrane region" description="Helical" evidence="9">
    <location>
        <begin position="307"/>
        <end position="326"/>
    </location>
</feature>
<evidence type="ECO:0000256" key="7">
    <source>
        <dbReference type="ARBA" id="ARBA00023136"/>
    </source>
</evidence>
<dbReference type="FunFam" id="1.10.3470.10:FF:000003">
    <property type="entry name" value="Iron ABC transporter permease SitD"/>
    <property type="match status" value="1"/>
</dbReference>
<dbReference type="CDD" id="cd06550">
    <property type="entry name" value="TM_ABC_iron-siderophores_like"/>
    <property type="match status" value="1"/>
</dbReference>
<reference evidence="11" key="1">
    <citation type="submission" date="2021-01" db="EMBL/GenBank/DDBJ databases">
        <title>Modified the classification status of verrucomicrobia.</title>
        <authorList>
            <person name="Feng X."/>
        </authorList>
    </citation>
    <scope>NUCLEOTIDE SEQUENCE</scope>
    <source>
        <strain evidence="11">KCTC 13126</strain>
    </source>
</reference>
<evidence type="ECO:0000256" key="4">
    <source>
        <dbReference type="ARBA" id="ARBA00022475"/>
    </source>
</evidence>
<evidence type="ECO:0000256" key="2">
    <source>
        <dbReference type="ARBA" id="ARBA00008034"/>
    </source>
</evidence>
<dbReference type="InterPro" id="IPR022689">
    <property type="entry name" value="Iron_dep_repressor"/>
</dbReference>
<dbReference type="SMART" id="SM00529">
    <property type="entry name" value="HTH_DTXR"/>
    <property type="match status" value="1"/>
</dbReference>
<dbReference type="GO" id="GO:0010043">
    <property type="term" value="P:response to zinc ion"/>
    <property type="evidence" value="ECO:0007669"/>
    <property type="project" value="TreeGrafter"/>
</dbReference>
<feature type="transmembrane region" description="Helical" evidence="9">
    <location>
        <begin position="61"/>
        <end position="84"/>
    </location>
</feature>
<comment type="similarity">
    <text evidence="2 8">Belongs to the ABC-3 integral membrane protein family.</text>
</comment>
<name>A0A934VJI3_9BACT</name>
<keyword evidence="3 8" id="KW-0813">Transport</keyword>
<evidence type="ECO:0000256" key="6">
    <source>
        <dbReference type="ARBA" id="ARBA00022989"/>
    </source>
</evidence>
<feature type="transmembrane region" description="Helical" evidence="9">
    <location>
        <begin position="117"/>
        <end position="137"/>
    </location>
</feature>
<dbReference type="GO" id="GO:0046983">
    <property type="term" value="F:protein dimerization activity"/>
    <property type="evidence" value="ECO:0007669"/>
    <property type="project" value="InterPro"/>
</dbReference>
<keyword evidence="12" id="KW-1185">Reference proteome</keyword>
<feature type="transmembrane region" description="Helical" evidence="9">
    <location>
        <begin position="149"/>
        <end position="167"/>
    </location>
</feature>
<feature type="domain" description="Iron dependent repressor metal binding and dimerisation" evidence="10">
    <location>
        <begin position="412"/>
        <end position="479"/>
    </location>
</feature>
<gene>
    <name evidence="11" type="ORF">JIN87_02140</name>
</gene>
<dbReference type="Pfam" id="PF00950">
    <property type="entry name" value="ABC-3"/>
    <property type="match status" value="1"/>
</dbReference>
<protein>
    <submittedName>
        <fullName evidence="11">Metal ABC transporter permease</fullName>
    </submittedName>
</protein>
<dbReference type="SUPFAM" id="SSF47979">
    <property type="entry name" value="Iron-dependent repressor protein, dimerization domain"/>
    <property type="match status" value="1"/>
</dbReference>
<dbReference type="InterPro" id="IPR001367">
    <property type="entry name" value="Fe_dep_repressor"/>
</dbReference>
<keyword evidence="5 8" id="KW-0812">Transmembrane</keyword>
<proteinExistence type="inferred from homology"/>
<dbReference type="GO" id="GO:0055085">
    <property type="term" value="P:transmembrane transport"/>
    <property type="evidence" value="ECO:0007669"/>
    <property type="project" value="InterPro"/>
</dbReference>
<evidence type="ECO:0000256" key="3">
    <source>
        <dbReference type="ARBA" id="ARBA00022448"/>
    </source>
</evidence>
<sequence>MNRRFGYGTVLSWARANASRWGLVVSFFLVCAFSADAARIGELEDTQFWEQAWRFVSLRDDVVRTALLGAVFLGISCGLLGSFIVVRKLSLFGDTLSHAVLPGVAIGYLVAGQKDPLAIFVGATVAGVLGTVMVNLIKKTTHIKEDSSLGMVLAGFYGVGIVLMNRIQKLPTGTQSGIDKFLFGQAAALSPTEVWMIAGVAIAAVLLVWGFYRQFLLGSFDVGFARALGLPAGVFHYVLMMLLAFTVVVSLQAVGAVLVSAMLVIPAASAYLLTDRMHRMLILASAFGVISGVLGAFFSFLGNSLPTGPLMVLAASTVFTLSFLFSPRHGLVSRWRKHRSREKRIQNENTLKAIYQVREASEFAGEGVKLSDLASRMRESEEETRARVEQLGAIGMCDLKEIEDEWFAFLNPDGWLRACAVVRNHRLWELYLTNQAEYEPDHVHDDAEVIEHVLGEETVRQLERLLDYPAEDPHGKLIPSLADLQRSLTREPREGRSSGYRMPNQ</sequence>
<dbReference type="Proteomes" id="UP000617628">
    <property type="component" value="Unassembled WGS sequence"/>
</dbReference>
<dbReference type="InterPro" id="IPR037294">
    <property type="entry name" value="ABC_BtuC-like"/>
</dbReference>
<dbReference type="GO" id="GO:0046914">
    <property type="term" value="F:transition metal ion binding"/>
    <property type="evidence" value="ECO:0007669"/>
    <property type="project" value="InterPro"/>
</dbReference>
<evidence type="ECO:0000256" key="9">
    <source>
        <dbReference type="SAM" id="Phobius"/>
    </source>
</evidence>
<dbReference type="AlphaFoldDB" id="A0A934VJI3"/>
<accession>A0A934VJI3</accession>
<keyword evidence="4" id="KW-1003">Cell membrane</keyword>
<comment type="subcellular location">
    <subcellularLocation>
        <location evidence="1 8">Cell membrane</location>
        <topology evidence="1 8">Multi-pass membrane protein</topology>
    </subcellularLocation>
</comment>
<evidence type="ECO:0000256" key="5">
    <source>
        <dbReference type="ARBA" id="ARBA00022692"/>
    </source>
</evidence>